<evidence type="ECO:0000313" key="3">
    <source>
        <dbReference type="Proteomes" id="UP000287166"/>
    </source>
</evidence>
<protein>
    <recommendedName>
        <fullName evidence="1">DUF3669 domain-containing protein</fullName>
    </recommendedName>
</protein>
<proteinExistence type="predicted"/>
<organism evidence="2 3">
    <name type="scientific">Sparassis crispa</name>
    <dbReference type="NCBI Taxonomy" id="139825"/>
    <lineage>
        <taxon>Eukaryota</taxon>
        <taxon>Fungi</taxon>
        <taxon>Dikarya</taxon>
        <taxon>Basidiomycota</taxon>
        <taxon>Agaricomycotina</taxon>
        <taxon>Agaricomycetes</taxon>
        <taxon>Polyporales</taxon>
        <taxon>Sparassidaceae</taxon>
        <taxon>Sparassis</taxon>
    </lineage>
</organism>
<dbReference type="PANTHER" id="PTHR40780">
    <property type="entry name" value="DUF3669 DOMAIN-CONTAINING PROTEIN"/>
    <property type="match status" value="1"/>
</dbReference>
<dbReference type="AlphaFoldDB" id="A0A401GQ00"/>
<gene>
    <name evidence="2" type="ORF">SCP_0602740</name>
</gene>
<accession>A0A401GQ00</accession>
<comment type="caution">
    <text evidence="2">The sequence shown here is derived from an EMBL/GenBank/DDBJ whole genome shotgun (WGS) entry which is preliminary data.</text>
</comment>
<name>A0A401GQ00_9APHY</name>
<dbReference type="OrthoDB" id="2993351at2759"/>
<dbReference type="InterPro" id="IPR022137">
    <property type="entry name" value="Znf_prot_DUF3669"/>
</dbReference>
<feature type="domain" description="DUF3669" evidence="1">
    <location>
        <begin position="241"/>
        <end position="289"/>
    </location>
</feature>
<keyword evidence="3" id="KW-1185">Reference proteome</keyword>
<reference evidence="2 3" key="1">
    <citation type="journal article" date="2018" name="Sci. Rep.">
        <title>Genome sequence of the cauliflower mushroom Sparassis crispa (Hanabiratake) and its association with beneficial usage.</title>
        <authorList>
            <person name="Kiyama R."/>
            <person name="Furutani Y."/>
            <person name="Kawaguchi K."/>
            <person name="Nakanishi T."/>
        </authorList>
    </citation>
    <scope>NUCLEOTIDE SEQUENCE [LARGE SCALE GENOMIC DNA]</scope>
</reference>
<dbReference type="PANTHER" id="PTHR40780:SF2">
    <property type="entry name" value="DUF3669 DOMAIN-CONTAINING PROTEIN"/>
    <property type="match status" value="1"/>
</dbReference>
<dbReference type="GeneID" id="38781213"/>
<dbReference type="RefSeq" id="XP_027615209.1">
    <property type="nucleotide sequence ID" value="XM_027759408.1"/>
</dbReference>
<evidence type="ECO:0000259" key="1">
    <source>
        <dbReference type="Pfam" id="PF12417"/>
    </source>
</evidence>
<evidence type="ECO:0000313" key="2">
    <source>
        <dbReference type="EMBL" id="GBE84296.1"/>
    </source>
</evidence>
<dbReference type="Proteomes" id="UP000287166">
    <property type="component" value="Unassembled WGS sequence"/>
</dbReference>
<dbReference type="Pfam" id="PF12417">
    <property type="entry name" value="DUF3669"/>
    <property type="match status" value="1"/>
</dbReference>
<dbReference type="InParanoid" id="A0A401GQ00"/>
<sequence>MQPSDPTQTLDQESETADSLCIGRGSFAAIYVIPILGSPVAYKQIHHGDVDSDALMREYSALEKIYLTCDTDSLFAIPRALAFFNPNTAQLLSPSPSPPSLWRRHERPLVTPAAFRPFTRTTYAMDRVFAVPLDAAQVIREHFYPPAAASIHTGPTLCRLYFGKNFANAPPSRFVNTANFPLDVVRYRLMTEQLPGLQTVEEVAFGMGEMLGRLHWRGGYDARDVEFVLGGDGISGFRYFVIDFNQLRTWQKTTEEVGALVSSFFSNDPYYPRPRPSDPLYVAFKNGYLSAYPTQPDCHRVATTFLHDIEVEQAQRDAAASDTA</sequence>
<dbReference type="EMBL" id="BFAD01000006">
    <property type="protein sequence ID" value="GBE84296.1"/>
    <property type="molecule type" value="Genomic_DNA"/>
</dbReference>